<feature type="region of interest" description="Disordered" evidence="1">
    <location>
        <begin position="395"/>
        <end position="433"/>
    </location>
</feature>
<proteinExistence type="predicted"/>
<feature type="domain" description="Kinesin-like" evidence="2">
    <location>
        <begin position="112"/>
        <end position="181"/>
    </location>
</feature>
<dbReference type="WBParaSite" id="MCU_012130-RA">
    <property type="protein sequence ID" value="MCU_012130-RA"/>
    <property type="gene ID" value="MCU_012130"/>
</dbReference>
<feature type="region of interest" description="Disordered" evidence="1">
    <location>
        <begin position="49"/>
        <end position="71"/>
    </location>
</feature>
<feature type="compositionally biased region" description="Basic and acidic residues" evidence="1">
    <location>
        <begin position="415"/>
        <end position="433"/>
    </location>
</feature>
<accession>A0A5K3FWN8</accession>
<evidence type="ECO:0000256" key="1">
    <source>
        <dbReference type="SAM" id="MobiDB-lite"/>
    </source>
</evidence>
<feature type="compositionally biased region" description="Low complexity" evidence="1">
    <location>
        <begin position="49"/>
        <end position="61"/>
    </location>
</feature>
<dbReference type="Pfam" id="PF12473">
    <property type="entry name" value="DUF3694"/>
    <property type="match status" value="1"/>
</dbReference>
<protein>
    <submittedName>
        <fullName evidence="3">DUF3694 domain-containing protein</fullName>
    </submittedName>
</protein>
<dbReference type="AlphaFoldDB" id="A0A5K3FWN8"/>
<sequence>MDEWQSYLQKNLQALARKQEKDSSDEANEGYLLNRWVSSIQERDAILVPAPGSSLPGAPATDTPPPGMEQHNPLIFADLDDAPGKTPMKVGAQSYLDDEEASLKEGAGFVTLPLIKKYATLIGAVASWDSNLHERDFLNKITPASERIYLTVKVHLLLSKPAFMTVVLRKRICVKICKRNALSNLFKSPFSRMVSNEKEEMLWTGVAYQFVAGIPKMTPHVVHGLAANSTSKECEGDWLIRPKLYIEQYMRTIQSVSSELHLDGLRQEVALQEALATNQHRRQPFDLGDLTSALQESTFSHSECGLGRSKSFSDQPKRPFSQRNLRQRSQTRYTTTTFPSLSIVQLPLNGTGSSPEKASTPTPSSPVFFERPCESVGFKNPASDEAEIRRLMEGFRTSSTSSGRGVGAARCPTTSEEHMAWTRRDREKQQIPK</sequence>
<feature type="compositionally biased region" description="Polar residues" evidence="1">
    <location>
        <begin position="338"/>
        <end position="362"/>
    </location>
</feature>
<dbReference type="InterPro" id="IPR022164">
    <property type="entry name" value="Kinesin-like"/>
</dbReference>
<evidence type="ECO:0000259" key="2">
    <source>
        <dbReference type="Pfam" id="PF12473"/>
    </source>
</evidence>
<evidence type="ECO:0000313" key="3">
    <source>
        <dbReference type="WBParaSite" id="MCU_012130-RA"/>
    </source>
</evidence>
<reference evidence="3" key="1">
    <citation type="submission" date="2019-11" db="UniProtKB">
        <authorList>
            <consortium name="WormBaseParasite"/>
        </authorList>
    </citation>
    <scope>IDENTIFICATION</scope>
</reference>
<feature type="region of interest" description="Disordered" evidence="1">
    <location>
        <begin position="301"/>
        <end position="368"/>
    </location>
</feature>
<organism evidence="3">
    <name type="scientific">Mesocestoides corti</name>
    <name type="common">Flatworm</name>
    <dbReference type="NCBI Taxonomy" id="53468"/>
    <lineage>
        <taxon>Eukaryota</taxon>
        <taxon>Metazoa</taxon>
        <taxon>Spiralia</taxon>
        <taxon>Lophotrochozoa</taxon>
        <taxon>Platyhelminthes</taxon>
        <taxon>Cestoda</taxon>
        <taxon>Eucestoda</taxon>
        <taxon>Cyclophyllidea</taxon>
        <taxon>Mesocestoididae</taxon>
        <taxon>Mesocestoides</taxon>
    </lineage>
</organism>
<feature type="compositionally biased region" description="Low complexity" evidence="1">
    <location>
        <begin position="327"/>
        <end position="337"/>
    </location>
</feature>
<name>A0A5K3FWN8_MESCO</name>